<accession>A0AAD1UBU6</accession>
<dbReference type="Proteomes" id="UP001295684">
    <property type="component" value="Unassembled WGS sequence"/>
</dbReference>
<keyword evidence="3" id="KW-1185">Reference proteome</keyword>
<sequence length="431" mass="49915">MKFDDPTDDHPSSPCEDEREGFSDNQDSSPAGRSQWKEIKELIFNADSTPFRRVKQMVELDPSPKKTGYLKRRRERKFKPRFISLAKKRNLIERNHIGCVQKVHFGFEPSLLKYSENITKLVKYGIFSTVLQKIEEINASKQGSPLKTFNRTFSKIGADTSDIGKNPSFGLRNSLHEIKLKVNNIDNPKMVRLASLRKNRNYQNRMKLKHKHSQKQSDNSLLKLFTTDKLSEESISIGSETDMSDDKLPKIQVFEVDNPLKIKQNSLDEDSYVSKRKISLNIQALENSPFLHSSANEVSYPCYEIEGKKQNFDTNFLNVDMLRPPSTMATTHMDSVTMKKSSEKPLTVNSDFEAPKEISFSVPSACPILKFPGERLRRKIVRPKVTKKLSKHHRRTLSTRLKERKRKNLTRIYSPKPTQREILRIRNFRSL</sequence>
<gene>
    <name evidence="2" type="ORF">ECRASSUSDP1_LOCUS3863</name>
</gene>
<feature type="compositionally biased region" description="Basic and acidic residues" evidence="1">
    <location>
        <begin position="1"/>
        <end position="11"/>
    </location>
</feature>
<reference evidence="2" key="1">
    <citation type="submission" date="2023-07" db="EMBL/GenBank/DDBJ databases">
        <authorList>
            <consortium name="AG Swart"/>
            <person name="Singh M."/>
            <person name="Singh A."/>
            <person name="Seah K."/>
            <person name="Emmerich C."/>
        </authorList>
    </citation>
    <scope>NUCLEOTIDE SEQUENCE</scope>
    <source>
        <strain evidence="2">DP1</strain>
    </source>
</reference>
<evidence type="ECO:0000256" key="1">
    <source>
        <dbReference type="SAM" id="MobiDB-lite"/>
    </source>
</evidence>
<evidence type="ECO:0000313" key="3">
    <source>
        <dbReference type="Proteomes" id="UP001295684"/>
    </source>
</evidence>
<organism evidence="2 3">
    <name type="scientific">Euplotes crassus</name>
    <dbReference type="NCBI Taxonomy" id="5936"/>
    <lineage>
        <taxon>Eukaryota</taxon>
        <taxon>Sar</taxon>
        <taxon>Alveolata</taxon>
        <taxon>Ciliophora</taxon>
        <taxon>Intramacronucleata</taxon>
        <taxon>Spirotrichea</taxon>
        <taxon>Hypotrichia</taxon>
        <taxon>Euplotida</taxon>
        <taxon>Euplotidae</taxon>
        <taxon>Moneuplotes</taxon>
    </lineage>
</organism>
<feature type="region of interest" description="Disordered" evidence="1">
    <location>
        <begin position="1"/>
        <end position="34"/>
    </location>
</feature>
<dbReference type="EMBL" id="CAMPGE010003696">
    <property type="protein sequence ID" value="CAI2362539.1"/>
    <property type="molecule type" value="Genomic_DNA"/>
</dbReference>
<protein>
    <submittedName>
        <fullName evidence="2">Uncharacterized protein</fullName>
    </submittedName>
</protein>
<proteinExistence type="predicted"/>
<dbReference type="AlphaFoldDB" id="A0AAD1UBU6"/>
<comment type="caution">
    <text evidence="2">The sequence shown here is derived from an EMBL/GenBank/DDBJ whole genome shotgun (WGS) entry which is preliminary data.</text>
</comment>
<name>A0AAD1UBU6_EUPCR</name>
<feature type="compositionally biased region" description="Polar residues" evidence="1">
    <location>
        <begin position="23"/>
        <end position="32"/>
    </location>
</feature>
<evidence type="ECO:0000313" key="2">
    <source>
        <dbReference type="EMBL" id="CAI2362539.1"/>
    </source>
</evidence>